<name>A0A7Z0VJW8_9GAMM</name>
<proteinExistence type="predicted"/>
<sequence>MTIDKAREIIKQQISFGSGYNRNAVRLLLGEIQREYGLQAGDQLIEELNLEQVFGLHPGTDFTHVAH</sequence>
<reference evidence="1 2" key="1">
    <citation type="submission" date="2016-06" db="EMBL/GenBank/DDBJ databases">
        <title>Genome sequence of endosymbiont of Candidatus Endolucinida thiodiazotropha.</title>
        <authorList>
            <person name="Poehlein A."/>
            <person name="Koenig S."/>
            <person name="Heiden S.E."/>
            <person name="Thuermer A."/>
            <person name="Voget S."/>
            <person name="Daniel R."/>
            <person name="Markert S."/>
            <person name="Gros O."/>
            <person name="Schweder T."/>
        </authorList>
    </citation>
    <scope>NUCLEOTIDE SEQUENCE [LARGE SCALE GENOMIC DNA]</scope>
    <source>
        <strain evidence="1 2">COS</strain>
    </source>
</reference>
<keyword evidence="2" id="KW-1185">Reference proteome</keyword>
<dbReference type="OrthoDB" id="8566293at2"/>
<gene>
    <name evidence="1" type="ORF">CODIS_27410</name>
</gene>
<dbReference type="Proteomes" id="UP000094769">
    <property type="component" value="Unassembled WGS sequence"/>
</dbReference>
<evidence type="ECO:0000313" key="1">
    <source>
        <dbReference type="EMBL" id="ODJ86992.1"/>
    </source>
</evidence>
<dbReference type="RefSeq" id="WP_069126119.1">
    <property type="nucleotide sequence ID" value="NZ_MARB01000015.1"/>
</dbReference>
<dbReference type="EMBL" id="MARB01000015">
    <property type="protein sequence ID" value="ODJ86992.1"/>
    <property type="molecule type" value="Genomic_DNA"/>
</dbReference>
<comment type="caution">
    <text evidence="1">The sequence shown here is derived from an EMBL/GenBank/DDBJ whole genome shotgun (WGS) entry which is preliminary data.</text>
</comment>
<dbReference type="AlphaFoldDB" id="A0A7Z0VJW8"/>
<evidence type="ECO:0000313" key="2">
    <source>
        <dbReference type="Proteomes" id="UP000094769"/>
    </source>
</evidence>
<accession>A0A7Z0VJW8</accession>
<organism evidence="1 2">
    <name type="scientific">Candidatus Thiodiazotropha endolucinida</name>
    <dbReference type="NCBI Taxonomy" id="1655433"/>
    <lineage>
        <taxon>Bacteria</taxon>
        <taxon>Pseudomonadati</taxon>
        <taxon>Pseudomonadota</taxon>
        <taxon>Gammaproteobacteria</taxon>
        <taxon>Chromatiales</taxon>
        <taxon>Sedimenticolaceae</taxon>
        <taxon>Candidatus Thiodiazotropha</taxon>
    </lineage>
</organism>
<protein>
    <submittedName>
        <fullName evidence="1">Uncharacterized protein</fullName>
    </submittedName>
</protein>